<feature type="domain" description="MoaB/Mog" evidence="2">
    <location>
        <begin position="4"/>
        <end position="171"/>
    </location>
</feature>
<dbReference type="Gene3D" id="3.40.980.10">
    <property type="entry name" value="MoaB/Mog-like domain"/>
    <property type="match status" value="1"/>
</dbReference>
<dbReference type="OrthoDB" id="9801454at2"/>
<dbReference type="SMART" id="SM00852">
    <property type="entry name" value="MoCF_biosynth"/>
    <property type="match status" value="1"/>
</dbReference>
<dbReference type="STRING" id="479434.Sthe_0891"/>
<reference evidence="4" key="1">
    <citation type="submission" date="2009-11" db="EMBL/GenBank/DDBJ databases">
        <title>The complete chromosome 1 of Sphaerobacter thermophilus DSM 20745.</title>
        <authorList>
            <person name="Lucas S."/>
            <person name="Copeland A."/>
            <person name="Lapidus A."/>
            <person name="Glavina del Rio T."/>
            <person name="Dalin E."/>
            <person name="Tice H."/>
            <person name="Bruce D."/>
            <person name="Goodwin L."/>
            <person name="Pitluck S."/>
            <person name="Kyrpides N."/>
            <person name="Mavromatis K."/>
            <person name="Ivanova N."/>
            <person name="Mikhailova N."/>
            <person name="LaButti K.M."/>
            <person name="Clum A."/>
            <person name="Sun H.I."/>
            <person name="Brettin T."/>
            <person name="Detter J.C."/>
            <person name="Han C."/>
            <person name="Larimer F."/>
            <person name="Land M."/>
            <person name="Hauser L."/>
            <person name="Markowitz V."/>
            <person name="Cheng J.F."/>
            <person name="Hugenholtz P."/>
            <person name="Woyke T."/>
            <person name="Wu D."/>
            <person name="Steenblock K."/>
            <person name="Schneider S."/>
            <person name="Pukall R."/>
            <person name="Goeker M."/>
            <person name="Klenk H.P."/>
            <person name="Eisen J.A."/>
        </authorList>
    </citation>
    <scope>NUCLEOTIDE SEQUENCE [LARGE SCALE GENOMIC DNA]</scope>
    <source>
        <strain evidence="4">ATCC 49802 / DSM 20745 / S 6022</strain>
    </source>
</reference>
<evidence type="ECO:0000256" key="1">
    <source>
        <dbReference type="HAMAP-Rule" id="MF_00226"/>
    </source>
</evidence>
<dbReference type="SUPFAM" id="SSF142433">
    <property type="entry name" value="CinA-like"/>
    <property type="match status" value="1"/>
</dbReference>
<dbReference type="Pfam" id="PF00994">
    <property type="entry name" value="MoCF_biosynth"/>
    <property type="match status" value="1"/>
</dbReference>
<dbReference type="HAMAP" id="MF_00226_B">
    <property type="entry name" value="CinA_B"/>
    <property type="match status" value="1"/>
</dbReference>
<dbReference type="CDD" id="cd00885">
    <property type="entry name" value="cinA"/>
    <property type="match status" value="1"/>
</dbReference>
<dbReference type="SUPFAM" id="SSF53218">
    <property type="entry name" value="Molybdenum cofactor biosynthesis proteins"/>
    <property type="match status" value="1"/>
</dbReference>
<dbReference type="eggNOG" id="COG1058">
    <property type="taxonomic scope" value="Bacteria"/>
</dbReference>
<dbReference type="Gene3D" id="3.90.950.20">
    <property type="entry name" value="CinA-like"/>
    <property type="match status" value="1"/>
</dbReference>
<dbReference type="HOGENOM" id="CLU_030805_9_3_0"/>
<organism evidence="3 4">
    <name type="scientific">Sphaerobacter thermophilus (strain ATCC 49802 / DSM 20745 / KCCM 41009 / NCIMB 13125 / S 6022)</name>
    <dbReference type="NCBI Taxonomy" id="479434"/>
    <lineage>
        <taxon>Bacteria</taxon>
        <taxon>Pseudomonadati</taxon>
        <taxon>Thermomicrobiota</taxon>
        <taxon>Thermomicrobia</taxon>
        <taxon>Sphaerobacterales</taxon>
        <taxon>Sphaerobacterineae</taxon>
        <taxon>Sphaerobacteraceae</taxon>
        <taxon>Sphaerobacter</taxon>
    </lineage>
</organism>
<dbReference type="Pfam" id="PF18146">
    <property type="entry name" value="CinA_KH"/>
    <property type="match status" value="1"/>
</dbReference>
<dbReference type="InterPro" id="IPR036653">
    <property type="entry name" value="CinA-like_C"/>
</dbReference>
<dbReference type="InterPro" id="IPR001453">
    <property type="entry name" value="MoaB/Mog_dom"/>
</dbReference>
<evidence type="ECO:0000313" key="4">
    <source>
        <dbReference type="Proteomes" id="UP000002027"/>
    </source>
</evidence>
<dbReference type="InterPro" id="IPR041424">
    <property type="entry name" value="CinA_KH"/>
</dbReference>
<dbReference type="AlphaFoldDB" id="D1C261"/>
<keyword evidence="4" id="KW-1185">Reference proteome</keyword>
<dbReference type="PIRSF" id="PIRSF006728">
    <property type="entry name" value="CinA"/>
    <property type="match status" value="1"/>
</dbReference>
<dbReference type="KEGG" id="sti:Sthe_0891"/>
<dbReference type="Proteomes" id="UP000002027">
    <property type="component" value="Chromosome 1"/>
</dbReference>
<dbReference type="FunCoup" id="D1C261">
    <property type="interactions" value="163"/>
</dbReference>
<name>D1C261_SPHTD</name>
<dbReference type="NCBIfam" id="TIGR00200">
    <property type="entry name" value="cinA_nterm"/>
    <property type="match status" value="1"/>
</dbReference>
<reference evidence="3 4" key="2">
    <citation type="journal article" date="2010" name="Stand. Genomic Sci.">
        <title>Complete genome sequence of Desulfohalobium retbaense type strain (HR(100)).</title>
        <authorList>
            <person name="Spring S."/>
            <person name="Nolan M."/>
            <person name="Lapidus A."/>
            <person name="Glavina Del Rio T."/>
            <person name="Copeland A."/>
            <person name="Tice H."/>
            <person name="Cheng J.F."/>
            <person name="Lucas S."/>
            <person name="Land M."/>
            <person name="Chen F."/>
            <person name="Bruce D."/>
            <person name="Goodwin L."/>
            <person name="Pitluck S."/>
            <person name="Ivanova N."/>
            <person name="Mavromatis K."/>
            <person name="Mikhailova N."/>
            <person name="Pati A."/>
            <person name="Chen A."/>
            <person name="Palaniappan K."/>
            <person name="Hauser L."/>
            <person name="Chang Y.J."/>
            <person name="Jeffries C.D."/>
            <person name="Munk C."/>
            <person name="Kiss H."/>
            <person name="Chain P."/>
            <person name="Han C."/>
            <person name="Brettin T."/>
            <person name="Detter J.C."/>
            <person name="Schuler E."/>
            <person name="Goker M."/>
            <person name="Rohde M."/>
            <person name="Bristow J."/>
            <person name="Eisen J.A."/>
            <person name="Markowitz V."/>
            <person name="Hugenholtz P."/>
            <person name="Kyrpides N.C."/>
            <person name="Klenk H.P."/>
        </authorList>
    </citation>
    <scope>NUCLEOTIDE SEQUENCE [LARGE SCALE GENOMIC DNA]</scope>
    <source>
        <strain evidence="4">ATCC 49802 / DSM 20745 / S 6022</strain>
    </source>
</reference>
<dbReference type="InterPro" id="IPR008135">
    <property type="entry name" value="Competence-induced_CinA"/>
</dbReference>
<dbReference type="InterPro" id="IPR050101">
    <property type="entry name" value="CinA"/>
</dbReference>
<accession>D1C261</accession>
<dbReference type="InParanoid" id="D1C261"/>
<sequence>MRAVVISVGSELLDGFLTDTNATFLAQEMAALGIELVGVSQVGDSLSRILTTLRRAWDDADLIVTTGGIGPTEDDLTREGVAALLDETVEVDPDLLRGISEYFAARGLVMPEQNAKQAWLIPSAKALPNPMGTAPGWFVERDGHVIVSMPGVPREMMRMWREQVVPRLLPYLGDRAVVSRTLKTIGIGESAAERLIVDIIQRGYPIIATYAKNDGVHVRITASAPDRARAEAAVQATEREIREVLGEYIYGEDDTSLGAALLAPLAAKGHSLAIAEDGSGGRMTGLLAEEPAAIVAYDGGVVRAFEHAAAEAGIDANAPGSPAALADREARLIRERLHADYGLAIAVRLISGQTLDDTRGEIALALDGPFGSHHREHQVKGIPREIRRRAGLWAAEFLWVVLRSELGGTA</sequence>
<dbReference type="PANTHER" id="PTHR13939:SF0">
    <property type="entry name" value="NMN AMIDOHYDROLASE-LIKE PROTEIN YFAY"/>
    <property type="match status" value="1"/>
</dbReference>
<gene>
    <name evidence="3" type="ordered locus">Sthe_0891</name>
</gene>
<dbReference type="NCBIfam" id="TIGR00177">
    <property type="entry name" value="molyb_syn"/>
    <property type="match status" value="1"/>
</dbReference>
<dbReference type="Gene3D" id="3.30.70.2860">
    <property type="match status" value="1"/>
</dbReference>
<protein>
    <recommendedName>
        <fullName evidence="1">CinA-like protein</fullName>
    </recommendedName>
</protein>
<dbReference type="EMBL" id="CP001823">
    <property type="protein sequence ID" value="ACZ38328.1"/>
    <property type="molecule type" value="Genomic_DNA"/>
</dbReference>
<evidence type="ECO:0000259" key="2">
    <source>
        <dbReference type="SMART" id="SM00852"/>
    </source>
</evidence>
<comment type="similarity">
    <text evidence="1">Belongs to the CinA family.</text>
</comment>
<evidence type="ECO:0000313" key="3">
    <source>
        <dbReference type="EMBL" id="ACZ38328.1"/>
    </source>
</evidence>
<proteinExistence type="inferred from homology"/>
<dbReference type="eggNOG" id="COG1546">
    <property type="taxonomic scope" value="Bacteria"/>
</dbReference>
<dbReference type="InterPro" id="IPR036425">
    <property type="entry name" value="MoaB/Mog-like_dom_sf"/>
</dbReference>
<dbReference type="RefSeq" id="WP_012871375.1">
    <property type="nucleotide sequence ID" value="NC_013523.1"/>
</dbReference>
<dbReference type="PANTHER" id="PTHR13939">
    <property type="entry name" value="NICOTINAMIDE-NUCLEOTIDE AMIDOHYDROLASE PNCC"/>
    <property type="match status" value="1"/>
</dbReference>